<evidence type="ECO:0000256" key="1">
    <source>
        <dbReference type="SAM" id="Phobius"/>
    </source>
</evidence>
<keyword evidence="1" id="KW-1133">Transmembrane helix</keyword>
<evidence type="ECO:0000259" key="2">
    <source>
        <dbReference type="Pfam" id="PF13349"/>
    </source>
</evidence>
<dbReference type="Proteomes" id="UP001238088">
    <property type="component" value="Unassembled WGS sequence"/>
</dbReference>
<feature type="transmembrane region" description="Helical" evidence="1">
    <location>
        <begin position="5"/>
        <end position="27"/>
    </location>
</feature>
<keyword evidence="1" id="KW-0472">Membrane</keyword>
<comment type="caution">
    <text evidence="3">The sequence shown here is derived from an EMBL/GenBank/DDBJ whole genome shotgun (WGS) entry which is preliminary data.</text>
</comment>
<protein>
    <submittedName>
        <fullName evidence="3">Lia operon protein LiaG</fullName>
    </submittedName>
</protein>
<sequence>MKRILIIFVIMIGLYIIFTNAASWFSFGNKGSSASGINQVDQINIDVSSANTTIIPEKRNDIEATVDGKGSVNVKKIGSAVDVEYTRNWMDGFSFFNNTAKVKIYIPEDYNEDLSIDVGSGAITLAGASKENPIKLNKLQVDMSSGAVKLSNIETDSYDHDGSSGILTIDHMKANKSEIEISSGMGKIKHFTGGMNAEISSGKLDIQIDKLKADVNVSASSGVVNLDLPDDADFTLKGKYGSGFITSKLPLSSESGSKGKLEGTMGAGTYNVNVTVSSGLADIR</sequence>
<feature type="domain" description="DUF4097" evidence="2">
    <location>
        <begin position="41"/>
        <end position="279"/>
    </location>
</feature>
<organism evidence="3 4">
    <name type="scientific">Cytobacillus purgationiresistens</name>
    <dbReference type="NCBI Taxonomy" id="863449"/>
    <lineage>
        <taxon>Bacteria</taxon>
        <taxon>Bacillati</taxon>
        <taxon>Bacillota</taxon>
        <taxon>Bacilli</taxon>
        <taxon>Bacillales</taxon>
        <taxon>Bacillaceae</taxon>
        <taxon>Cytobacillus</taxon>
    </lineage>
</organism>
<dbReference type="Pfam" id="PF13349">
    <property type="entry name" value="DUF4097"/>
    <property type="match status" value="1"/>
</dbReference>
<name>A0ABU0AQI8_9BACI</name>
<gene>
    <name evidence="3" type="ORF">J2S17_004900</name>
</gene>
<keyword evidence="4" id="KW-1185">Reference proteome</keyword>
<keyword evidence="1" id="KW-0812">Transmembrane</keyword>
<reference evidence="3 4" key="1">
    <citation type="submission" date="2023-07" db="EMBL/GenBank/DDBJ databases">
        <title>Genomic Encyclopedia of Type Strains, Phase IV (KMG-IV): sequencing the most valuable type-strain genomes for metagenomic binning, comparative biology and taxonomic classification.</title>
        <authorList>
            <person name="Goeker M."/>
        </authorList>
    </citation>
    <scope>NUCLEOTIDE SEQUENCE [LARGE SCALE GENOMIC DNA]</scope>
    <source>
        <strain evidence="3 4">DSM 23494</strain>
    </source>
</reference>
<accession>A0ABU0AQI8</accession>
<dbReference type="InterPro" id="IPR025164">
    <property type="entry name" value="Toastrack_DUF4097"/>
</dbReference>
<dbReference type="EMBL" id="JAUSUB010000032">
    <property type="protein sequence ID" value="MDQ0273006.1"/>
    <property type="molecule type" value="Genomic_DNA"/>
</dbReference>
<proteinExistence type="predicted"/>
<evidence type="ECO:0000313" key="4">
    <source>
        <dbReference type="Proteomes" id="UP001238088"/>
    </source>
</evidence>
<dbReference type="Gene3D" id="2.160.20.120">
    <property type="match status" value="1"/>
</dbReference>
<evidence type="ECO:0000313" key="3">
    <source>
        <dbReference type="EMBL" id="MDQ0273006.1"/>
    </source>
</evidence>
<dbReference type="RefSeq" id="WP_307478542.1">
    <property type="nucleotide sequence ID" value="NZ_JAUSUB010000032.1"/>
</dbReference>